<gene>
    <name evidence="5" type="ORF">MJO52_17085</name>
</gene>
<dbReference type="EMBL" id="CP092418">
    <property type="protein sequence ID" value="USD20765.1"/>
    <property type="molecule type" value="Genomic_DNA"/>
</dbReference>
<dbReference type="InterPro" id="IPR006913">
    <property type="entry name" value="CENP-V/GFA"/>
</dbReference>
<evidence type="ECO:0000259" key="4">
    <source>
        <dbReference type="PROSITE" id="PS51891"/>
    </source>
</evidence>
<dbReference type="PANTHER" id="PTHR28620">
    <property type="entry name" value="CENTROMERE PROTEIN V"/>
    <property type="match status" value="1"/>
</dbReference>
<dbReference type="Pfam" id="PF04828">
    <property type="entry name" value="GFA"/>
    <property type="match status" value="1"/>
</dbReference>
<dbReference type="PANTHER" id="PTHR28620:SF1">
    <property type="entry name" value="CENP-V_GFA DOMAIN-CONTAINING PROTEIN"/>
    <property type="match status" value="1"/>
</dbReference>
<dbReference type="InterPro" id="IPR011057">
    <property type="entry name" value="Mss4-like_sf"/>
</dbReference>
<dbReference type="InterPro" id="IPR052355">
    <property type="entry name" value="CENP-V-like"/>
</dbReference>
<comment type="similarity">
    <text evidence="1">Belongs to the Gfa family.</text>
</comment>
<organism evidence="5 6">
    <name type="scientific">Microbulbifer variabilis</name>
    <dbReference type="NCBI Taxonomy" id="266805"/>
    <lineage>
        <taxon>Bacteria</taxon>
        <taxon>Pseudomonadati</taxon>
        <taxon>Pseudomonadota</taxon>
        <taxon>Gammaproteobacteria</taxon>
        <taxon>Cellvibrionales</taxon>
        <taxon>Microbulbiferaceae</taxon>
        <taxon>Microbulbifer</taxon>
    </lineage>
</organism>
<protein>
    <submittedName>
        <fullName evidence="5">GFA family protein</fullName>
    </submittedName>
</protein>
<dbReference type="PROSITE" id="PS51891">
    <property type="entry name" value="CENP_V_GFA"/>
    <property type="match status" value="1"/>
</dbReference>
<feature type="domain" description="CENP-V/GFA" evidence="4">
    <location>
        <begin position="8"/>
        <end position="123"/>
    </location>
</feature>
<dbReference type="Gene3D" id="2.170.150.70">
    <property type="match status" value="1"/>
</dbReference>
<name>A0ABY4V9Z7_9GAMM</name>
<evidence type="ECO:0000256" key="2">
    <source>
        <dbReference type="ARBA" id="ARBA00022723"/>
    </source>
</evidence>
<dbReference type="Proteomes" id="UP001055658">
    <property type="component" value="Chromosome"/>
</dbReference>
<evidence type="ECO:0000313" key="5">
    <source>
        <dbReference type="EMBL" id="USD20765.1"/>
    </source>
</evidence>
<proteinExistence type="inferred from homology"/>
<evidence type="ECO:0000313" key="6">
    <source>
        <dbReference type="Proteomes" id="UP001055658"/>
    </source>
</evidence>
<dbReference type="RefSeq" id="WP_252083171.1">
    <property type="nucleotide sequence ID" value="NZ_CP092418.1"/>
</dbReference>
<evidence type="ECO:0000256" key="1">
    <source>
        <dbReference type="ARBA" id="ARBA00005495"/>
    </source>
</evidence>
<evidence type="ECO:0000256" key="3">
    <source>
        <dbReference type="ARBA" id="ARBA00022833"/>
    </source>
</evidence>
<keyword evidence="3" id="KW-0862">Zinc</keyword>
<keyword evidence="6" id="KW-1185">Reference proteome</keyword>
<reference evidence="5" key="1">
    <citation type="submission" date="2022-02" db="EMBL/GenBank/DDBJ databases">
        <title>Coral-associated bacteria.</title>
        <authorList>
            <person name="Tang K."/>
            <person name="Wang X."/>
        </authorList>
    </citation>
    <scope>NUCLEOTIDE SEQUENCE</scope>
    <source>
        <strain evidence="5">SCSIO 43006</strain>
    </source>
</reference>
<keyword evidence="2" id="KW-0479">Metal-binding</keyword>
<sequence>MSEVILPLQGGCHCDAVRFRAIHRRQNGEPLVAHACNCSMCEKVGYLHLIVPAANFQLERGEEALTCYTFNTGVAKHYFCRHCGVKPFYIPRSNPDGYSLNARCLDIVPQELEVEPFDGQNWEQNAAGLAHLSQAE</sequence>
<dbReference type="SUPFAM" id="SSF51316">
    <property type="entry name" value="Mss4-like"/>
    <property type="match status" value="1"/>
</dbReference>
<accession>A0ABY4V9Z7</accession>